<evidence type="ECO:0000256" key="5">
    <source>
        <dbReference type="ARBA" id="ARBA00022723"/>
    </source>
</evidence>
<dbReference type="Pfam" id="PF00205">
    <property type="entry name" value="TPP_enzyme_M"/>
    <property type="match status" value="1"/>
</dbReference>
<feature type="region of interest" description="Disordered" evidence="12">
    <location>
        <begin position="417"/>
        <end position="439"/>
    </location>
</feature>
<feature type="domain" description="Thiamine pyrophosphate enzyme central" evidence="13">
    <location>
        <begin position="827"/>
        <end position="955"/>
    </location>
</feature>
<evidence type="ECO:0000259" key="16">
    <source>
        <dbReference type="Pfam" id="PF02776"/>
    </source>
</evidence>
<dbReference type="InterPro" id="IPR029035">
    <property type="entry name" value="DHS-like_NAD/FAD-binding_dom"/>
</dbReference>
<reference evidence="18 19" key="1">
    <citation type="submission" date="2024-09" db="EMBL/GenBank/DDBJ databases">
        <title>Chromosome-scale assembly of Riccia fluitans.</title>
        <authorList>
            <person name="Paukszto L."/>
            <person name="Sawicki J."/>
            <person name="Karawczyk K."/>
            <person name="Piernik-Szablinska J."/>
            <person name="Szczecinska M."/>
            <person name="Mazdziarz M."/>
        </authorList>
    </citation>
    <scope>NUCLEOTIDE SEQUENCE [LARGE SCALE GENOMIC DNA]</scope>
    <source>
        <strain evidence="18">Rf_01</strain>
        <tissue evidence="18">Aerial parts of the thallus</tissue>
    </source>
</reference>
<dbReference type="Pfam" id="PF13193">
    <property type="entry name" value="AMP-binding_C"/>
    <property type="match status" value="1"/>
</dbReference>
<evidence type="ECO:0000256" key="3">
    <source>
        <dbReference type="ARBA" id="ARBA00007812"/>
    </source>
</evidence>
<dbReference type="NCBIfam" id="NF006721">
    <property type="entry name" value="PRK09259.1"/>
    <property type="match status" value="1"/>
</dbReference>
<feature type="domain" description="AMP-binding enzyme C-terminal" evidence="17">
    <location>
        <begin position="522"/>
        <end position="597"/>
    </location>
</feature>
<dbReference type="InterPro" id="IPR011766">
    <property type="entry name" value="TPP_enzyme_TPP-bd"/>
</dbReference>
<dbReference type="Gene3D" id="3.40.50.12780">
    <property type="entry name" value="N-terminal domain of ligase-like"/>
    <property type="match status" value="1"/>
</dbReference>
<comment type="similarity">
    <text evidence="3">Belongs to the TPP enzyme family.</text>
</comment>
<dbReference type="PROSITE" id="PS00455">
    <property type="entry name" value="AMP_BINDING"/>
    <property type="match status" value="1"/>
</dbReference>
<dbReference type="Gene3D" id="3.40.50.1220">
    <property type="entry name" value="TPP-binding domain"/>
    <property type="match status" value="1"/>
</dbReference>
<dbReference type="AlphaFoldDB" id="A0ABD1XTJ5"/>
<dbReference type="Gene3D" id="3.40.50.970">
    <property type="match status" value="2"/>
</dbReference>
<evidence type="ECO:0000256" key="10">
    <source>
        <dbReference type="ARBA" id="ARBA00044454"/>
    </source>
</evidence>
<organism evidence="18 19">
    <name type="scientific">Riccia fluitans</name>
    <dbReference type="NCBI Taxonomy" id="41844"/>
    <lineage>
        <taxon>Eukaryota</taxon>
        <taxon>Viridiplantae</taxon>
        <taxon>Streptophyta</taxon>
        <taxon>Embryophyta</taxon>
        <taxon>Marchantiophyta</taxon>
        <taxon>Marchantiopsida</taxon>
        <taxon>Marchantiidae</taxon>
        <taxon>Marchantiales</taxon>
        <taxon>Ricciaceae</taxon>
        <taxon>Riccia</taxon>
    </lineage>
</organism>
<comment type="similarity">
    <text evidence="2">Belongs to the ATP-dependent AMP-binding enzyme family.</text>
</comment>
<dbReference type="EC" id="4.1.2.63" evidence="11"/>
<feature type="domain" description="Thiamine pyrophosphate enzyme TPP-binding" evidence="15">
    <location>
        <begin position="1030"/>
        <end position="1176"/>
    </location>
</feature>
<dbReference type="InterPro" id="IPR045025">
    <property type="entry name" value="HACL1-like"/>
</dbReference>
<evidence type="ECO:0000256" key="1">
    <source>
        <dbReference type="ARBA" id="ARBA00001964"/>
    </source>
</evidence>
<dbReference type="SUPFAM" id="SSF52467">
    <property type="entry name" value="DHS-like NAD/FAD-binding domain"/>
    <property type="match status" value="1"/>
</dbReference>
<keyword evidence="19" id="KW-1185">Reference proteome</keyword>
<dbReference type="InterPro" id="IPR045851">
    <property type="entry name" value="AMP-bd_C_sf"/>
</dbReference>
<keyword evidence="4" id="KW-0436">Ligase</keyword>
<dbReference type="Pfam" id="PF00501">
    <property type="entry name" value="AMP-binding"/>
    <property type="match status" value="1"/>
</dbReference>
<dbReference type="CDD" id="cd02004">
    <property type="entry name" value="TPP_BZL_OCoD_HPCL"/>
    <property type="match status" value="1"/>
</dbReference>
<comment type="caution">
    <text evidence="18">The sequence shown here is derived from an EMBL/GenBank/DDBJ whole genome shotgun (WGS) entry which is preliminary data.</text>
</comment>
<evidence type="ECO:0000259" key="14">
    <source>
        <dbReference type="Pfam" id="PF00501"/>
    </source>
</evidence>
<dbReference type="Proteomes" id="UP001605036">
    <property type="component" value="Unassembled WGS sequence"/>
</dbReference>
<evidence type="ECO:0000256" key="4">
    <source>
        <dbReference type="ARBA" id="ARBA00022598"/>
    </source>
</evidence>
<dbReference type="CDD" id="cd05926">
    <property type="entry name" value="FACL_fum10p_like"/>
    <property type="match status" value="1"/>
</dbReference>
<sequence>MHRFLAHHQGCLTSLISGRGSEVKKKNSFLSCRSARIANRKLHFSLCLHQFFGRNLLEDLVLRTEKLRSRGSSVGAGGVSVELIDLTDSGGMAKEYTVHTLLSKAAEEHGDNPALIVPNVTSLTHSELHAAIEKTAVALRRAGVKPGNLVSLAFPNSLEFVVVFLATTRVRAIAAPLNSAYTEDEFFFYMEDASSTLLLVPGKEGNKAAEGAAERLKLPVAGVHWEKGDSGSGDITLVPKARLETLDEISSPGDEPEEEDEVLFLHTSGTTSRPKGVPLTHSNLAHSIKNITAHYELTSADRNLIVMPLFHVHGLMAALLSTLNAGGAAILPAVGRFSASTFWKDMKAGGATWYTAVPTIHQILLAQHKTKPEAEYPKLRFIRACSSSLAPAVLHGLEEAFNAPVLEAYAMTEASHQMTSNPLPHHGAHKPGTVGKPTGIELGILSSEGTVLPPGQQGEVCIRGPNVTKGYRNNPDANKTAFEFGWFHTGDQGILDEEGYLTLTGRIKELINRGGEKVSPLEVDAVLLAHPAVSEAVTFGAPDEKYGEEVNAAVVLHKTMKATDKDILDYCKKNLAAFKIPKRLFFAETVPRTATGKIQRRFVAEHFLSKAKDSSSAAQEDRTSRLYDGNLLAAKAFARAGVAHMFGVVGIPVTYLATSAMKEGIRFIAFHNEQSAGYAASAAGYLTGKPGILLTVSGPGAVHGLAGLSNGMINTWPIVMVSGSSVQADVGKGDFQELDQLEIVKPFVKYAGKAKSIREIPTVISEALSASISGRPGGSYVDIPSDVLHETIHEGEAEPLLAAVKEIVPSWSVGSNPGELKVSENKVSEAVSMLRQAEKPLIVFGKGAAYAHAEAAIKRLVESTNIPFLATPMGKGILPDSHPLSTTAARSTAIGESDVVLVVGARLNWLLHFGEPPRWSKSVKFILVDISKDEIEFRKPALGLIGDARVVVQQIANAVKDDPFTLGDEHPWLQKLKKKSSDNIQKMANSLAKVVVPFNFLTPLRIIRDAIAAEGSPAPILVSEGANTMDIGRSVLEQTEPRTRLDAGTWGTMGVGLGYAIAASVTSPERLVVAVEGDSGFGFSGMEVETLVRYNLPVVIIIFNNGGVYGGDRRPAEDIVGPHKNDPAPTSFVPGARYDILMEAFGGKGYLAGTPEELQSALRDSFSARKPAVINVTIDPYAGSESGRMGHRN</sequence>
<name>A0ABD1XTJ5_9MARC</name>
<dbReference type="InterPro" id="IPR029061">
    <property type="entry name" value="THDP-binding"/>
</dbReference>
<protein>
    <recommendedName>
        <fullName evidence="11">2-hydroxyacyl-CoA lyase</fullName>
        <ecNumber evidence="11">4.1.2.63</ecNumber>
    </recommendedName>
</protein>
<keyword evidence="6" id="KW-0460">Magnesium</keyword>
<dbReference type="FunFam" id="3.40.50.970:FF:000111">
    <property type="entry name" value="Uncharacterized protein"/>
    <property type="match status" value="1"/>
</dbReference>
<dbReference type="PANTHER" id="PTHR43710:SF2">
    <property type="entry name" value="2-HYDROXYACYL-COA LYASE 1"/>
    <property type="match status" value="1"/>
</dbReference>
<dbReference type="SUPFAM" id="SSF56801">
    <property type="entry name" value="Acetyl-CoA synthetase-like"/>
    <property type="match status" value="1"/>
</dbReference>
<dbReference type="EMBL" id="JBHFFA010000007">
    <property type="protein sequence ID" value="KAL2611236.1"/>
    <property type="molecule type" value="Genomic_DNA"/>
</dbReference>
<evidence type="ECO:0000256" key="12">
    <source>
        <dbReference type="SAM" id="MobiDB-lite"/>
    </source>
</evidence>
<accession>A0ABD1XTJ5</accession>
<dbReference type="InterPro" id="IPR012000">
    <property type="entry name" value="Thiamin_PyroP_enz_cen_dom"/>
</dbReference>
<feature type="domain" description="AMP-dependent synthetase/ligase" evidence="14">
    <location>
        <begin position="103"/>
        <end position="471"/>
    </location>
</feature>
<evidence type="ECO:0000256" key="9">
    <source>
        <dbReference type="ARBA" id="ARBA00044451"/>
    </source>
</evidence>
<dbReference type="GO" id="GO:0106359">
    <property type="term" value="F:2-hydroxyacyl-CoA lyase activity"/>
    <property type="evidence" value="ECO:0007669"/>
    <property type="project" value="UniProtKB-EC"/>
</dbReference>
<comment type="catalytic activity">
    <reaction evidence="10">
        <text>an (R)-2-hydroxy-long-chain-fatty acyl-CoA = a long-chain fatty aldehyde + formyl-CoA</text>
        <dbReference type="Rhea" id="RHEA:67444"/>
        <dbReference type="ChEBI" id="CHEBI:17176"/>
        <dbReference type="ChEBI" id="CHEBI:57376"/>
        <dbReference type="ChEBI" id="CHEBI:170012"/>
        <dbReference type="EC" id="4.1.2.63"/>
    </reaction>
    <physiologicalReaction direction="left-to-right" evidence="10">
        <dbReference type="Rhea" id="RHEA:67445"/>
    </physiologicalReaction>
</comment>
<dbReference type="Pfam" id="PF02776">
    <property type="entry name" value="TPP_enzyme_N"/>
    <property type="match status" value="1"/>
</dbReference>
<evidence type="ECO:0000259" key="17">
    <source>
        <dbReference type="Pfam" id="PF13193"/>
    </source>
</evidence>
<dbReference type="GO" id="GO:0046872">
    <property type="term" value="F:metal ion binding"/>
    <property type="evidence" value="ECO:0007669"/>
    <property type="project" value="UniProtKB-KW"/>
</dbReference>
<evidence type="ECO:0000313" key="19">
    <source>
        <dbReference type="Proteomes" id="UP001605036"/>
    </source>
</evidence>
<dbReference type="GO" id="GO:0016874">
    <property type="term" value="F:ligase activity"/>
    <property type="evidence" value="ECO:0007669"/>
    <property type="project" value="UniProtKB-KW"/>
</dbReference>
<comment type="cofactor">
    <cofactor evidence="1">
        <name>thiamine diphosphate</name>
        <dbReference type="ChEBI" id="CHEBI:58937"/>
    </cofactor>
</comment>
<evidence type="ECO:0000256" key="11">
    <source>
        <dbReference type="ARBA" id="ARBA00044518"/>
    </source>
</evidence>
<dbReference type="PROSITE" id="PS00187">
    <property type="entry name" value="TPP_ENZYMES"/>
    <property type="match status" value="1"/>
</dbReference>
<dbReference type="InterPro" id="IPR045310">
    <property type="entry name" value="Pcs60-like"/>
</dbReference>
<proteinExistence type="inferred from homology"/>
<comment type="catalytic activity">
    <reaction evidence="9">
        <text>a 2-hydroxy-3-methyl fatty acyl-CoA = a 2-methyl-branched fatty aldehyde + formyl-CoA</text>
        <dbReference type="Rhea" id="RHEA:25375"/>
        <dbReference type="ChEBI" id="CHEBI:49188"/>
        <dbReference type="ChEBI" id="CHEBI:57376"/>
        <dbReference type="ChEBI" id="CHEBI:58783"/>
        <dbReference type="EC" id="4.1.2.63"/>
    </reaction>
    <physiologicalReaction direction="left-to-right" evidence="9">
        <dbReference type="Rhea" id="RHEA:25376"/>
    </physiologicalReaction>
</comment>
<dbReference type="Pfam" id="PF02775">
    <property type="entry name" value="TPP_enzyme_C"/>
    <property type="match status" value="1"/>
</dbReference>
<dbReference type="PANTHER" id="PTHR43710">
    <property type="entry name" value="2-HYDROXYACYL-COA LYASE"/>
    <property type="match status" value="1"/>
</dbReference>
<evidence type="ECO:0000313" key="18">
    <source>
        <dbReference type="EMBL" id="KAL2611236.1"/>
    </source>
</evidence>
<keyword evidence="5" id="KW-0479">Metal-binding</keyword>
<evidence type="ECO:0000256" key="2">
    <source>
        <dbReference type="ARBA" id="ARBA00006432"/>
    </source>
</evidence>
<dbReference type="InterPro" id="IPR000399">
    <property type="entry name" value="TPP-bd_CS"/>
</dbReference>
<dbReference type="SUPFAM" id="SSF52518">
    <property type="entry name" value="Thiamin diphosphate-binding fold (THDP-binding)"/>
    <property type="match status" value="2"/>
</dbReference>
<dbReference type="InterPro" id="IPR042099">
    <property type="entry name" value="ANL_N_sf"/>
</dbReference>
<dbReference type="Gene3D" id="3.30.300.30">
    <property type="match status" value="1"/>
</dbReference>
<dbReference type="FunFam" id="3.40.50.970:FF:000050">
    <property type="entry name" value="2-hydroxyacyl-CoA lyase"/>
    <property type="match status" value="1"/>
</dbReference>
<keyword evidence="7" id="KW-0786">Thiamine pyrophosphate</keyword>
<feature type="domain" description="Thiamine pyrophosphate enzyme N-terminal TPP-binding" evidence="16">
    <location>
        <begin position="634"/>
        <end position="743"/>
    </location>
</feature>
<dbReference type="InterPro" id="IPR000873">
    <property type="entry name" value="AMP-dep_synth/lig_dom"/>
</dbReference>
<gene>
    <name evidence="18" type="ORF">R1flu_022928</name>
</gene>
<keyword evidence="8" id="KW-0456">Lyase</keyword>
<dbReference type="InterPro" id="IPR012001">
    <property type="entry name" value="Thiamin_PyroP_enz_TPP-bd_dom"/>
</dbReference>
<dbReference type="InterPro" id="IPR020845">
    <property type="entry name" value="AMP-binding_CS"/>
</dbReference>
<evidence type="ECO:0000256" key="8">
    <source>
        <dbReference type="ARBA" id="ARBA00023239"/>
    </source>
</evidence>
<evidence type="ECO:0000256" key="7">
    <source>
        <dbReference type="ARBA" id="ARBA00023052"/>
    </source>
</evidence>
<dbReference type="CDD" id="cd07035">
    <property type="entry name" value="TPP_PYR_POX_like"/>
    <property type="match status" value="1"/>
</dbReference>
<evidence type="ECO:0000259" key="15">
    <source>
        <dbReference type="Pfam" id="PF02775"/>
    </source>
</evidence>
<evidence type="ECO:0000256" key="6">
    <source>
        <dbReference type="ARBA" id="ARBA00022842"/>
    </source>
</evidence>
<dbReference type="InterPro" id="IPR025110">
    <property type="entry name" value="AMP-bd_C"/>
</dbReference>
<evidence type="ECO:0000259" key="13">
    <source>
        <dbReference type="Pfam" id="PF00205"/>
    </source>
</evidence>